<dbReference type="InterPro" id="IPR028299">
    <property type="entry name" value="ClpA/B_CS2"/>
</dbReference>
<organism evidence="11 12">
    <name type="scientific">Clostridium lapidicellarium</name>
    <dbReference type="NCBI Taxonomy" id="3240931"/>
    <lineage>
        <taxon>Bacteria</taxon>
        <taxon>Bacillati</taxon>
        <taxon>Bacillota</taxon>
        <taxon>Clostridia</taxon>
        <taxon>Eubacteriales</taxon>
        <taxon>Clostridiaceae</taxon>
        <taxon>Clostridium</taxon>
    </lineage>
</organism>
<keyword evidence="11" id="KW-0645">Protease</keyword>
<dbReference type="PANTHER" id="PTHR11638">
    <property type="entry name" value="ATP-DEPENDENT CLP PROTEASE"/>
    <property type="match status" value="1"/>
</dbReference>
<name>A0ABV4E047_9CLOT</name>
<dbReference type="Pfam" id="PF07724">
    <property type="entry name" value="AAA_2"/>
    <property type="match status" value="1"/>
</dbReference>
<dbReference type="EMBL" id="JBGFFE010000023">
    <property type="protein sequence ID" value="MEY8764515.1"/>
    <property type="molecule type" value="Genomic_DNA"/>
</dbReference>
<dbReference type="InterPro" id="IPR003959">
    <property type="entry name" value="ATPase_AAA_core"/>
</dbReference>
<dbReference type="InterPro" id="IPR019489">
    <property type="entry name" value="Clp_ATPase_C"/>
</dbReference>
<proteinExistence type="inferred from homology"/>
<evidence type="ECO:0000256" key="7">
    <source>
        <dbReference type="SAM" id="Coils"/>
    </source>
</evidence>
<evidence type="ECO:0000256" key="6">
    <source>
        <dbReference type="RuleBase" id="RU004432"/>
    </source>
</evidence>
<dbReference type="SUPFAM" id="SSF81923">
    <property type="entry name" value="Double Clp-N motif"/>
    <property type="match status" value="1"/>
</dbReference>
<comment type="caution">
    <text evidence="11">The sequence shown here is derived from an EMBL/GenBank/DDBJ whole genome shotgun (WGS) entry which is preliminary data.</text>
</comment>
<evidence type="ECO:0000256" key="1">
    <source>
        <dbReference type="ARBA" id="ARBA00022737"/>
    </source>
</evidence>
<dbReference type="PROSITE" id="PS00871">
    <property type="entry name" value="CLPAB_2"/>
    <property type="match status" value="1"/>
</dbReference>
<dbReference type="Proteomes" id="UP001565220">
    <property type="component" value="Unassembled WGS sequence"/>
</dbReference>
<dbReference type="Pfam" id="PF10431">
    <property type="entry name" value="ClpB_D2-small"/>
    <property type="match status" value="1"/>
</dbReference>
<sequence>MMFGRFTERAQKVLIYAQEEAQALQHGYVGTEHVLLGILKEDGIAKNLLNNMNITIEAVRSFIEEYEGRGEVDLYNKEIPLTPRTKRLLELSLFEARNLNHNYISPEHILLALIRESEGVAFTILNNLGADFNKLRKQLIEALSGEQSSNLNGTKKTNGEPTPTLDQFGRDLTDLAREGKLDPVIGREKETQRVLEILSRRTKNNPCLIGDPGVGKTAIAEGLAEKIVSDNIPELLKGKRVVTLDLSSMIAGSKYRGEFEERLKKVMEEIRKAGNVILFIDEVHTIIGAGAAEGAIDASNILKPALARGEIQCIGATTIDEYRKYIEKDSALERRFQPILVGEPTKKEAVLILKGLRDKYEAHHRVKIIDEAIEAAVNLSDRYITERYLPDKAIDLIDEAAAKVRIQNLVAPPDLKKLEKDLEKITKEKEDSIRVQDFEKAAKLRDEEKKLKDKLEDLKTNWKTKKEVSTLIVGEPQVASVVSQWTNIPVEKLTEKESERLLNLEKILHKRVIGQDEAVKSISRAVRRARVGLKDPKRPIGSFIFLGPTGVGKTELSKALAEAMFGDENNMIRIDMSEYMEKHTVSRLIGSPPGYVGYDEGGQLTEKVRRNPYSVVLFDEIEKAHPEVFNILLQILEDGRLTDGKGKTVNFKNTIIIMTSNVGVSTIKKQKTMGFAVDDKSAKESQYEKMKDNIMEELKKSFRPEFLNRIDDIIVFHPLEEKDLVQIVKLMLKNVSSRLIAQNIKISFTEKAQKLLAKEGFDINYGARPLRRAITKIVEDKLSEEMLEGNVKKGDSIKADVSNDELTFSKINADKVNVNNN</sequence>
<dbReference type="PROSITE" id="PS50151">
    <property type="entry name" value="UVR"/>
    <property type="match status" value="1"/>
</dbReference>
<dbReference type="InterPro" id="IPR036628">
    <property type="entry name" value="Clp_N_dom_sf"/>
</dbReference>
<dbReference type="InterPro" id="IPR027417">
    <property type="entry name" value="P-loop_NTPase"/>
</dbReference>
<dbReference type="Pfam" id="PF02861">
    <property type="entry name" value="Clp_N"/>
    <property type="match status" value="1"/>
</dbReference>
<dbReference type="InterPro" id="IPR001270">
    <property type="entry name" value="ClpA/B"/>
</dbReference>
<dbReference type="Gene3D" id="1.10.1780.10">
    <property type="entry name" value="Clp, N-terminal domain"/>
    <property type="match status" value="1"/>
</dbReference>
<gene>
    <name evidence="11" type="ORF">AB8S09_12830</name>
</gene>
<evidence type="ECO:0000259" key="9">
    <source>
        <dbReference type="PROSITE" id="PS50151"/>
    </source>
</evidence>
<dbReference type="RefSeq" id="WP_369869277.1">
    <property type="nucleotide sequence ID" value="NZ_JBGFFE010000023.1"/>
</dbReference>
<evidence type="ECO:0000313" key="11">
    <source>
        <dbReference type="EMBL" id="MEY8764515.1"/>
    </source>
</evidence>
<feature type="domain" description="UVR" evidence="9">
    <location>
        <begin position="419"/>
        <end position="454"/>
    </location>
</feature>
<feature type="compositionally biased region" description="Polar residues" evidence="8">
    <location>
        <begin position="146"/>
        <end position="165"/>
    </location>
</feature>
<evidence type="ECO:0000259" key="10">
    <source>
        <dbReference type="PROSITE" id="PS51903"/>
    </source>
</evidence>
<dbReference type="GO" id="GO:0006508">
    <property type="term" value="P:proteolysis"/>
    <property type="evidence" value="ECO:0007669"/>
    <property type="project" value="UniProtKB-KW"/>
</dbReference>
<dbReference type="SUPFAM" id="SSF52540">
    <property type="entry name" value="P-loop containing nucleoside triphosphate hydrolases"/>
    <property type="match status" value="2"/>
</dbReference>
<evidence type="ECO:0000256" key="3">
    <source>
        <dbReference type="ARBA" id="ARBA00022840"/>
    </source>
</evidence>
<dbReference type="PANTHER" id="PTHR11638:SF18">
    <property type="entry name" value="HEAT SHOCK PROTEIN 104"/>
    <property type="match status" value="1"/>
</dbReference>
<dbReference type="InterPro" id="IPR050130">
    <property type="entry name" value="ClpA_ClpB"/>
</dbReference>
<dbReference type="CDD" id="cd19499">
    <property type="entry name" value="RecA-like_ClpB_Hsp104-like"/>
    <property type="match status" value="1"/>
</dbReference>
<keyword evidence="3 6" id="KW-0067">ATP-binding</keyword>
<accession>A0ABV4E047</accession>
<feature type="region of interest" description="Disordered" evidence="8">
    <location>
        <begin position="146"/>
        <end position="168"/>
    </location>
</feature>
<dbReference type="InterPro" id="IPR001943">
    <property type="entry name" value="UVR_dom"/>
</dbReference>
<feature type="domain" description="Clp R" evidence="10">
    <location>
        <begin position="3"/>
        <end position="146"/>
    </location>
</feature>
<dbReference type="Pfam" id="PF00004">
    <property type="entry name" value="AAA"/>
    <property type="match status" value="1"/>
</dbReference>
<evidence type="ECO:0000313" key="12">
    <source>
        <dbReference type="Proteomes" id="UP001565220"/>
    </source>
</evidence>
<dbReference type="Gene3D" id="4.10.860.10">
    <property type="entry name" value="UVR domain"/>
    <property type="match status" value="1"/>
</dbReference>
<dbReference type="Gene3D" id="3.40.50.300">
    <property type="entry name" value="P-loop containing nucleotide triphosphate hydrolases"/>
    <property type="match status" value="2"/>
</dbReference>
<dbReference type="PRINTS" id="PR00300">
    <property type="entry name" value="CLPPROTEASEA"/>
</dbReference>
<evidence type="ECO:0000256" key="5">
    <source>
        <dbReference type="PROSITE-ProRule" id="PRU01251"/>
    </source>
</evidence>
<dbReference type="CDD" id="cd00009">
    <property type="entry name" value="AAA"/>
    <property type="match status" value="1"/>
</dbReference>
<protein>
    <submittedName>
        <fullName evidence="11">ATP-dependent Clp protease ATP-binding subunit</fullName>
    </submittedName>
</protein>
<evidence type="ECO:0000256" key="4">
    <source>
        <dbReference type="ARBA" id="ARBA00023186"/>
    </source>
</evidence>
<dbReference type="InterPro" id="IPR018368">
    <property type="entry name" value="ClpA/B_CS1"/>
</dbReference>
<dbReference type="InterPro" id="IPR003593">
    <property type="entry name" value="AAA+_ATPase"/>
</dbReference>
<keyword evidence="1 5" id="KW-0677">Repeat</keyword>
<keyword evidence="7" id="KW-0175">Coiled coil</keyword>
<comment type="similarity">
    <text evidence="6">Belongs to the ClpA/ClpB family.</text>
</comment>
<dbReference type="SMART" id="SM01086">
    <property type="entry name" value="ClpB_D2-small"/>
    <property type="match status" value="1"/>
</dbReference>
<keyword evidence="11" id="KW-0378">Hydrolase</keyword>
<reference evidence="11 12" key="1">
    <citation type="submission" date="2024-08" db="EMBL/GenBank/DDBJ databases">
        <title>Clostridium lapicellarii sp. nov., and Clostridium renhuaiense sp. nov., two species isolated from the mud in a fermentation cellar used for producing sauce-flavour Chinese liquors.</title>
        <authorList>
            <person name="Yang F."/>
            <person name="Wang H."/>
            <person name="Chen L.Q."/>
            <person name="Zhou N."/>
            <person name="Lu J.J."/>
            <person name="Pu X.X."/>
            <person name="Wan B."/>
            <person name="Wang L."/>
            <person name="Liu S.J."/>
        </authorList>
    </citation>
    <scope>NUCLEOTIDE SEQUENCE [LARGE SCALE GENOMIC DNA]</scope>
    <source>
        <strain evidence="11 12">MT-113</strain>
    </source>
</reference>
<evidence type="ECO:0000256" key="2">
    <source>
        <dbReference type="ARBA" id="ARBA00022741"/>
    </source>
</evidence>
<dbReference type="InterPro" id="IPR004176">
    <property type="entry name" value="Clp_R_N"/>
</dbReference>
<dbReference type="GO" id="GO:0008233">
    <property type="term" value="F:peptidase activity"/>
    <property type="evidence" value="ECO:0007669"/>
    <property type="project" value="UniProtKB-KW"/>
</dbReference>
<dbReference type="SMART" id="SM00382">
    <property type="entry name" value="AAA"/>
    <property type="match status" value="2"/>
</dbReference>
<keyword evidence="4 6" id="KW-0143">Chaperone</keyword>
<dbReference type="PROSITE" id="PS00870">
    <property type="entry name" value="CLPAB_1"/>
    <property type="match status" value="1"/>
</dbReference>
<dbReference type="GO" id="GO:0005524">
    <property type="term" value="F:ATP binding"/>
    <property type="evidence" value="ECO:0007669"/>
    <property type="project" value="UniProtKB-KW"/>
</dbReference>
<feature type="coiled-coil region" evidence="7">
    <location>
        <begin position="415"/>
        <end position="461"/>
    </location>
</feature>
<dbReference type="Gene3D" id="1.10.8.60">
    <property type="match status" value="2"/>
</dbReference>
<keyword evidence="2 6" id="KW-0547">Nucleotide-binding</keyword>
<dbReference type="PROSITE" id="PS51903">
    <property type="entry name" value="CLP_R"/>
    <property type="match status" value="1"/>
</dbReference>
<evidence type="ECO:0000256" key="8">
    <source>
        <dbReference type="SAM" id="MobiDB-lite"/>
    </source>
</evidence>
<dbReference type="InterPro" id="IPR041546">
    <property type="entry name" value="ClpA/ClpB_AAA_lid"/>
</dbReference>
<dbReference type="Pfam" id="PF17871">
    <property type="entry name" value="AAA_lid_9"/>
    <property type="match status" value="1"/>
</dbReference>
<keyword evidence="12" id="KW-1185">Reference proteome</keyword>